<evidence type="ECO:0000256" key="2">
    <source>
        <dbReference type="ARBA" id="ARBA00022801"/>
    </source>
</evidence>
<keyword evidence="2" id="KW-0378">Hydrolase</keyword>
<dbReference type="PROSITE" id="PS51462">
    <property type="entry name" value="NUDIX"/>
    <property type="match status" value="1"/>
</dbReference>
<dbReference type="Gene3D" id="3.90.79.10">
    <property type="entry name" value="Nucleoside Triphosphate Pyrophosphohydrolase"/>
    <property type="match status" value="1"/>
</dbReference>
<dbReference type="InterPro" id="IPR000086">
    <property type="entry name" value="NUDIX_hydrolase_dom"/>
</dbReference>
<evidence type="ECO:0000259" key="3">
    <source>
        <dbReference type="PROSITE" id="PS51462"/>
    </source>
</evidence>
<dbReference type="PANTHER" id="PTHR43736">
    <property type="entry name" value="ADP-RIBOSE PYROPHOSPHATASE"/>
    <property type="match status" value="1"/>
</dbReference>
<evidence type="ECO:0000313" key="5">
    <source>
        <dbReference type="Proteomes" id="UP001171902"/>
    </source>
</evidence>
<evidence type="ECO:0000256" key="1">
    <source>
        <dbReference type="ARBA" id="ARBA00005582"/>
    </source>
</evidence>
<reference evidence="4" key="1">
    <citation type="submission" date="2023-06" db="EMBL/GenBank/DDBJ databases">
        <title>Gycomyces niveus sp.nov., a novel actinomycete isolated from soil in Shouguang.</title>
        <authorList>
            <person name="Yang X."/>
            <person name="Zhao J."/>
        </authorList>
    </citation>
    <scope>NUCLEOTIDE SEQUENCE</scope>
    <source>
        <strain evidence="4">NEAU C2</strain>
    </source>
</reference>
<comment type="caution">
    <text evidence="4">The sequence shown here is derived from an EMBL/GenBank/DDBJ whole genome shotgun (WGS) entry which is preliminary data.</text>
</comment>
<name>A0ABT7YQQ4_9ACTN</name>
<gene>
    <name evidence="4" type="ORF">QWI33_14730</name>
</gene>
<dbReference type="Pfam" id="PF00293">
    <property type="entry name" value="NUDIX"/>
    <property type="match status" value="1"/>
</dbReference>
<accession>A0ABT7YQQ4</accession>
<dbReference type="PROSITE" id="PS00893">
    <property type="entry name" value="NUDIX_BOX"/>
    <property type="match status" value="1"/>
</dbReference>
<evidence type="ECO:0000313" key="4">
    <source>
        <dbReference type="EMBL" id="MDN3240985.1"/>
    </source>
</evidence>
<sequence length="219" mass="23638">MSSVRQGTTGVLMFNVTVQNGPDATDPRSIDWPLRQSRAVVGFDLDASGLPLNPLEPYLPEGRGELWHWGEAVAADAIVFNTDAAGFRELLMIERDDNHGYALPGGCLDADETPLDAVSRELTEETGLALSPSAFAMQHARYVTDPRAGRHAWMVTIPGIAHLHMATPPAVVGTDDARRALWLPAGSYAQLEAAVRSRGGRVFAAHAQMLHDLLELAHA</sequence>
<dbReference type="PANTHER" id="PTHR43736:SF1">
    <property type="entry name" value="DIHYDRONEOPTERIN TRIPHOSPHATE DIPHOSPHATASE"/>
    <property type="match status" value="1"/>
</dbReference>
<keyword evidence="5" id="KW-1185">Reference proteome</keyword>
<dbReference type="InterPro" id="IPR020084">
    <property type="entry name" value="NUDIX_hydrolase_CS"/>
</dbReference>
<proteinExistence type="inferred from homology"/>
<organism evidence="4 5">
    <name type="scientific">Glycomyces tritici</name>
    <dbReference type="NCBI Taxonomy" id="2665176"/>
    <lineage>
        <taxon>Bacteria</taxon>
        <taxon>Bacillati</taxon>
        <taxon>Actinomycetota</taxon>
        <taxon>Actinomycetes</taxon>
        <taxon>Glycomycetales</taxon>
        <taxon>Glycomycetaceae</taxon>
        <taxon>Glycomyces</taxon>
    </lineage>
</organism>
<dbReference type="Proteomes" id="UP001171902">
    <property type="component" value="Unassembled WGS sequence"/>
</dbReference>
<dbReference type="RefSeq" id="WP_289957907.1">
    <property type="nucleotide sequence ID" value="NZ_JAUEMJ010000004.1"/>
</dbReference>
<comment type="similarity">
    <text evidence="1">Belongs to the Nudix hydrolase family.</text>
</comment>
<feature type="domain" description="Nudix hydrolase" evidence="3">
    <location>
        <begin position="70"/>
        <end position="208"/>
    </location>
</feature>
<dbReference type="InterPro" id="IPR015797">
    <property type="entry name" value="NUDIX_hydrolase-like_dom_sf"/>
</dbReference>
<protein>
    <submittedName>
        <fullName evidence="4">NUDIX domain-containing protein</fullName>
    </submittedName>
</protein>
<dbReference type="SUPFAM" id="SSF55811">
    <property type="entry name" value="Nudix"/>
    <property type="match status" value="1"/>
</dbReference>
<dbReference type="EMBL" id="JAUEMJ010000004">
    <property type="protein sequence ID" value="MDN3240985.1"/>
    <property type="molecule type" value="Genomic_DNA"/>
</dbReference>